<dbReference type="Gene3D" id="3.30.200.20">
    <property type="entry name" value="Phosphorylase Kinase, domain 1"/>
    <property type="match status" value="1"/>
</dbReference>
<keyword evidence="3" id="KW-0547">Nucleotide-binding</keyword>
<evidence type="ECO:0000256" key="4">
    <source>
        <dbReference type="ARBA" id="ARBA00022777"/>
    </source>
</evidence>
<keyword evidence="2" id="KW-0808">Transferase</keyword>
<dbReference type="EnsemblPlants" id="KQJ91440">
    <property type="protein sequence ID" value="KQJ91440"/>
    <property type="gene ID" value="BRADI_4g37715v3"/>
</dbReference>
<dbReference type="AlphaFoldDB" id="A0A0Q3IZA7"/>
<dbReference type="PROSITE" id="PS50011">
    <property type="entry name" value="PROTEIN_KINASE_DOM"/>
    <property type="match status" value="1"/>
</dbReference>
<dbReference type="PANTHER" id="PTHR43671">
    <property type="entry name" value="SERINE/THREONINE-PROTEIN KINASE NEK"/>
    <property type="match status" value="1"/>
</dbReference>
<accession>A0A0Q3IZA7</accession>
<keyword evidence="1" id="KW-0723">Serine/threonine-protein kinase</keyword>
<keyword evidence="5" id="KW-0067">ATP-binding</keyword>
<evidence type="ECO:0000313" key="9">
    <source>
        <dbReference type="Proteomes" id="UP000008810"/>
    </source>
</evidence>
<evidence type="ECO:0000256" key="1">
    <source>
        <dbReference type="ARBA" id="ARBA00022527"/>
    </source>
</evidence>
<dbReference type="EMBL" id="CM000883">
    <property type="protein sequence ID" value="KQJ91440.1"/>
    <property type="molecule type" value="Genomic_DNA"/>
</dbReference>
<keyword evidence="9" id="KW-1185">Reference proteome</keyword>
<sequence length="86" mass="9744">MASLCSNPHIVECKDGWVDERTSACIVTSCCEGGDMGSQSGEIKKARGVLFSEERVCWWFTQLLLFLSYLHCNRVPRHDFKCSNIL</sequence>
<dbReference type="Gene3D" id="1.10.510.10">
    <property type="entry name" value="Transferase(Phosphotransferase) domain 1"/>
    <property type="match status" value="1"/>
</dbReference>
<proteinExistence type="predicted"/>
<dbReference type="OrthoDB" id="248923at2759"/>
<dbReference type="PANTHER" id="PTHR43671:SF107">
    <property type="entry name" value="SERINE_THREONINE-PROTEIN KINASE NEK6"/>
    <property type="match status" value="1"/>
</dbReference>
<dbReference type="InterPro" id="IPR050660">
    <property type="entry name" value="NEK_Ser/Thr_kinase"/>
</dbReference>
<dbReference type="SUPFAM" id="SSF56112">
    <property type="entry name" value="Protein kinase-like (PK-like)"/>
    <property type="match status" value="1"/>
</dbReference>
<dbReference type="GO" id="GO:0004674">
    <property type="term" value="F:protein serine/threonine kinase activity"/>
    <property type="evidence" value="ECO:0007669"/>
    <property type="project" value="UniProtKB-KW"/>
</dbReference>
<dbReference type="InterPro" id="IPR000719">
    <property type="entry name" value="Prot_kinase_dom"/>
</dbReference>
<dbReference type="Proteomes" id="UP000008810">
    <property type="component" value="Chromosome 4"/>
</dbReference>
<reference evidence="8" key="3">
    <citation type="submission" date="2018-08" db="UniProtKB">
        <authorList>
            <consortium name="EnsemblPlants"/>
        </authorList>
    </citation>
    <scope>IDENTIFICATION</scope>
    <source>
        <strain evidence="8">cv. Bd21</strain>
    </source>
</reference>
<dbReference type="Gramene" id="KQJ91440">
    <property type="protein sequence ID" value="KQJ91440"/>
    <property type="gene ID" value="BRADI_4g37715v3"/>
</dbReference>
<evidence type="ECO:0000256" key="2">
    <source>
        <dbReference type="ARBA" id="ARBA00022679"/>
    </source>
</evidence>
<feature type="domain" description="Protein kinase" evidence="6">
    <location>
        <begin position="1"/>
        <end position="86"/>
    </location>
</feature>
<reference evidence="7 8" key="1">
    <citation type="journal article" date="2010" name="Nature">
        <title>Genome sequencing and analysis of the model grass Brachypodium distachyon.</title>
        <authorList>
            <consortium name="International Brachypodium Initiative"/>
        </authorList>
    </citation>
    <scope>NUCLEOTIDE SEQUENCE [LARGE SCALE GENOMIC DNA]</scope>
    <source>
        <strain evidence="7 8">Bd21</strain>
    </source>
</reference>
<protein>
    <recommendedName>
        <fullName evidence="6">Protein kinase domain-containing protein</fullName>
    </recommendedName>
</protein>
<name>A0A0Q3IZA7_BRADI</name>
<evidence type="ECO:0000256" key="3">
    <source>
        <dbReference type="ARBA" id="ARBA00022741"/>
    </source>
</evidence>
<evidence type="ECO:0000313" key="8">
    <source>
        <dbReference type="EnsemblPlants" id="KQJ91440"/>
    </source>
</evidence>
<dbReference type="GO" id="GO:0005524">
    <property type="term" value="F:ATP binding"/>
    <property type="evidence" value="ECO:0007669"/>
    <property type="project" value="UniProtKB-KW"/>
</dbReference>
<dbReference type="InterPro" id="IPR011009">
    <property type="entry name" value="Kinase-like_dom_sf"/>
</dbReference>
<evidence type="ECO:0000256" key="5">
    <source>
        <dbReference type="ARBA" id="ARBA00022840"/>
    </source>
</evidence>
<dbReference type="InParanoid" id="A0A0Q3IZA7"/>
<keyword evidence="4" id="KW-0418">Kinase</keyword>
<evidence type="ECO:0000259" key="6">
    <source>
        <dbReference type="PROSITE" id="PS50011"/>
    </source>
</evidence>
<reference evidence="7" key="2">
    <citation type="submission" date="2017-06" db="EMBL/GenBank/DDBJ databases">
        <title>WGS assembly of Brachypodium distachyon.</title>
        <authorList>
            <consortium name="The International Brachypodium Initiative"/>
            <person name="Lucas S."/>
            <person name="Harmon-Smith M."/>
            <person name="Lail K."/>
            <person name="Tice H."/>
            <person name="Grimwood J."/>
            <person name="Bruce D."/>
            <person name="Barry K."/>
            <person name="Shu S."/>
            <person name="Lindquist E."/>
            <person name="Wang M."/>
            <person name="Pitluck S."/>
            <person name="Vogel J.P."/>
            <person name="Garvin D.F."/>
            <person name="Mockler T.C."/>
            <person name="Schmutz J."/>
            <person name="Rokhsar D."/>
            <person name="Bevan M.W."/>
        </authorList>
    </citation>
    <scope>NUCLEOTIDE SEQUENCE</scope>
    <source>
        <strain evidence="7">Bd21</strain>
    </source>
</reference>
<dbReference type="Pfam" id="PF00069">
    <property type="entry name" value="Pkinase"/>
    <property type="match status" value="1"/>
</dbReference>
<evidence type="ECO:0000313" key="7">
    <source>
        <dbReference type="EMBL" id="KQJ91440.1"/>
    </source>
</evidence>
<gene>
    <name evidence="7" type="ORF">BRADI_4g37715v3</name>
</gene>
<organism evidence="7">
    <name type="scientific">Brachypodium distachyon</name>
    <name type="common">Purple false brome</name>
    <name type="synonym">Trachynia distachya</name>
    <dbReference type="NCBI Taxonomy" id="15368"/>
    <lineage>
        <taxon>Eukaryota</taxon>
        <taxon>Viridiplantae</taxon>
        <taxon>Streptophyta</taxon>
        <taxon>Embryophyta</taxon>
        <taxon>Tracheophyta</taxon>
        <taxon>Spermatophyta</taxon>
        <taxon>Magnoliopsida</taxon>
        <taxon>Liliopsida</taxon>
        <taxon>Poales</taxon>
        <taxon>Poaceae</taxon>
        <taxon>BOP clade</taxon>
        <taxon>Pooideae</taxon>
        <taxon>Stipodae</taxon>
        <taxon>Brachypodieae</taxon>
        <taxon>Brachypodium</taxon>
    </lineage>
</organism>